<dbReference type="Gene3D" id="1.10.10.10">
    <property type="entry name" value="Winged helix-like DNA-binding domain superfamily/Winged helix DNA-binding domain"/>
    <property type="match status" value="1"/>
</dbReference>
<keyword evidence="7" id="KW-0028">Amino-acid biosynthesis</keyword>
<dbReference type="Pfam" id="PF01316">
    <property type="entry name" value="Arg_repressor"/>
    <property type="match status" value="1"/>
</dbReference>
<dbReference type="NCBIfam" id="TIGR01529">
    <property type="entry name" value="argR_whole"/>
    <property type="match status" value="1"/>
</dbReference>
<comment type="pathway">
    <text evidence="7">Amino-acid biosynthesis; L-arginine biosynthesis [regulation].</text>
</comment>
<evidence type="ECO:0000256" key="5">
    <source>
        <dbReference type="ARBA" id="ARBA00023125"/>
    </source>
</evidence>
<evidence type="ECO:0000256" key="3">
    <source>
        <dbReference type="ARBA" id="ARBA00022490"/>
    </source>
</evidence>
<evidence type="ECO:0000256" key="4">
    <source>
        <dbReference type="ARBA" id="ARBA00023015"/>
    </source>
</evidence>
<name>A0ABZ1BKU6_9FIRM</name>
<dbReference type="Pfam" id="PF02863">
    <property type="entry name" value="Arg_repressor_C"/>
    <property type="match status" value="1"/>
</dbReference>
<reference evidence="12" key="1">
    <citation type="submission" date="2023-12" db="EMBL/GenBank/DDBJ databases">
        <title>Novel isolates from deep terrestrial aquifers shed light on the physiology and ecology of the class Limnochordia.</title>
        <authorList>
            <person name="Karnachuk O.V."/>
            <person name="Lukina A.P."/>
            <person name="Avakyan M.R."/>
            <person name="Kadnikov V."/>
            <person name="Begmatov S."/>
            <person name="Beletsky A.V."/>
            <person name="Mardanov A.V."/>
            <person name="Ravin N.V."/>
        </authorList>
    </citation>
    <scope>NUCLEOTIDE SEQUENCE [LARGE SCALE GENOMIC DNA]</scope>
    <source>
        <strain evidence="12">LN</strain>
    </source>
</reference>
<feature type="domain" description="Arginine repressor C-terminal" evidence="10">
    <location>
        <begin position="81"/>
        <end position="136"/>
    </location>
</feature>
<comment type="function">
    <text evidence="7">Regulates arginine biosynthesis genes.</text>
</comment>
<evidence type="ECO:0000256" key="8">
    <source>
        <dbReference type="NCBIfam" id="TIGR01529"/>
    </source>
</evidence>
<dbReference type="InterPro" id="IPR020900">
    <property type="entry name" value="Arg_repress_DNA-bd"/>
</dbReference>
<gene>
    <name evidence="7 11" type="primary">argR</name>
    <name evidence="11" type="ORF">VLY81_08285</name>
</gene>
<evidence type="ECO:0000256" key="2">
    <source>
        <dbReference type="ARBA" id="ARBA00008316"/>
    </source>
</evidence>
<dbReference type="InterPro" id="IPR036388">
    <property type="entry name" value="WH-like_DNA-bd_sf"/>
</dbReference>
<keyword evidence="7" id="KW-0678">Repressor</keyword>
<evidence type="ECO:0000313" key="11">
    <source>
        <dbReference type="EMBL" id="WRP13449.1"/>
    </source>
</evidence>
<evidence type="ECO:0000259" key="9">
    <source>
        <dbReference type="Pfam" id="PF01316"/>
    </source>
</evidence>
<keyword evidence="4 7" id="KW-0805">Transcription regulation</keyword>
<evidence type="ECO:0000313" key="12">
    <source>
        <dbReference type="Proteomes" id="UP001333102"/>
    </source>
</evidence>
<dbReference type="PANTHER" id="PTHR34471">
    <property type="entry name" value="ARGININE REPRESSOR"/>
    <property type="match status" value="1"/>
</dbReference>
<dbReference type="RefSeq" id="WP_324667694.1">
    <property type="nucleotide sequence ID" value="NZ_CP141614.1"/>
</dbReference>
<comment type="subcellular location">
    <subcellularLocation>
        <location evidence="1 7">Cytoplasm</location>
    </subcellularLocation>
</comment>
<dbReference type="EMBL" id="CP141614">
    <property type="protein sequence ID" value="WRP13449.1"/>
    <property type="molecule type" value="Genomic_DNA"/>
</dbReference>
<keyword evidence="7" id="KW-0055">Arginine biosynthesis</keyword>
<keyword evidence="5 7" id="KW-0238">DNA-binding</keyword>
<dbReference type="Gene3D" id="3.30.1360.40">
    <property type="match status" value="1"/>
</dbReference>
<organism evidence="11 12">
    <name type="scientific">Geochorda subterranea</name>
    <dbReference type="NCBI Taxonomy" id="3109564"/>
    <lineage>
        <taxon>Bacteria</taxon>
        <taxon>Bacillati</taxon>
        <taxon>Bacillota</taxon>
        <taxon>Limnochordia</taxon>
        <taxon>Limnochordales</taxon>
        <taxon>Geochordaceae</taxon>
        <taxon>Geochorda</taxon>
    </lineage>
</organism>
<evidence type="ECO:0000256" key="6">
    <source>
        <dbReference type="ARBA" id="ARBA00023163"/>
    </source>
</evidence>
<dbReference type="InterPro" id="IPR001669">
    <property type="entry name" value="Arg_repress"/>
</dbReference>
<dbReference type="SUPFAM" id="SSF46785">
    <property type="entry name" value="Winged helix' DNA-binding domain"/>
    <property type="match status" value="1"/>
</dbReference>
<sequence>MKARRQSAILRIIRDVPIQTQEELIAYLRRQGIQATQATISRDIKELRLVKVPTGDGHYRYAQAREPDMAERVSRARRAVQEYVTGVEAAGHLVLVKTLSGTANAVAAALDALDWPEVIGTIAGDDAILVLVRPSEPGGPDPGARAVRDRLLALR</sequence>
<dbReference type="InterPro" id="IPR020899">
    <property type="entry name" value="Arg_repress_C"/>
</dbReference>
<dbReference type="HAMAP" id="MF_00173">
    <property type="entry name" value="Arg_repressor"/>
    <property type="match status" value="1"/>
</dbReference>
<dbReference type="InterPro" id="IPR036390">
    <property type="entry name" value="WH_DNA-bd_sf"/>
</dbReference>
<keyword evidence="6 7" id="KW-0804">Transcription</keyword>
<proteinExistence type="inferred from homology"/>
<keyword evidence="12" id="KW-1185">Reference proteome</keyword>
<protein>
    <recommendedName>
        <fullName evidence="7 8">Arginine repressor</fullName>
    </recommendedName>
</protein>
<dbReference type="Proteomes" id="UP001333102">
    <property type="component" value="Chromosome"/>
</dbReference>
<dbReference type="PRINTS" id="PR01467">
    <property type="entry name" value="ARGREPRESSOR"/>
</dbReference>
<comment type="similarity">
    <text evidence="2 7">Belongs to the ArgR family.</text>
</comment>
<dbReference type="PANTHER" id="PTHR34471:SF1">
    <property type="entry name" value="ARGININE REPRESSOR"/>
    <property type="match status" value="1"/>
</dbReference>
<evidence type="ECO:0000256" key="1">
    <source>
        <dbReference type="ARBA" id="ARBA00004496"/>
    </source>
</evidence>
<dbReference type="SUPFAM" id="SSF55252">
    <property type="entry name" value="C-terminal domain of arginine repressor"/>
    <property type="match status" value="1"/>
</dbReference>
<feature type="domain" description="Arginine repressor DNA-binding" evidence="9">
    <location>
        <begin position="2"/>
        <end position="63"/>
    </location>
</feature>
<accession>A0ABZ1BKU6</accession>
<evidence type="ECO:0000259" key="10">
    <source>
        <dbReference type="Pfam" id="PF02863"/>
    </source>
</evidence>
<keyword evidence="3 7" id="KW-0963">Cytoplasm</keyword>
<evidence type="ECO:0000256" key="7">
    <source>
        <dbReference type="HAMAP-Rule" id="MF_00173"/>
    </source>
</evidence>
<dbReference type="InterPro" id="IPR036251">
    <property type="entry name" value="Arg_repress_C_sf"/>
</dbReference>